<dbReference type="AlphaFoldDB" id="A0A6L9W5K1"/>
<keyword evidence="3" id="KW-0540">Nuclease</keyword>
<dbReference type="InterPro" id="IPR044946">
    <property type="entry name" value="Restrct_endonuc_typeI_TRD_sf"/>
</dbReference>
<keyword evidence="1" id="KW-0680">Restriction system</keyword>
<comment type="caution">
    <text evidence="3">The sequence shown here is derived from an EMBL/GenBank/DDBJ whole genome shotgun (WGS) entry which is preliminary data.</text>
</comment>
<organism evidence="3 4">
    <name type="scientific">Blastococcus saxobsidens</name>
    <dbReference type="NCBI Taxonomy" id="138336"/>
    <lineage>
        <taxon>Bacteria</taxon>
        <taxon>Bacillati</taxon>
        <taxon>Actinomycetota</taxon>
        <taxon>Actinomycetes</taxon>
        <taxon>Geodermatophilales</taxon>
        <taxon>Geodermatophilaceae</taxon>
        <taxon>Blastococcus</taxon>
    </lineage>
</organism>
<dbReference type="Gene3D" id="3.90.220.20">
    <property type="entry name" value="DNA methylase specificity domains"/>
    <property type="match status" value="1"/>
</dbReference>
<dbReference type="EMBL" id="JAAGWG010000024">
    <property type="protein sequence ID" value="NEK87049.1"/>
    <property type="molecule type" value="Genomic_DNA"/>
</dbReference>
<keyword evidence="2" id="KW-0238">DNA-binding</keyword>
<keyword evidence="3" id="KW-0378">Hydrolase</keyword>
<accession>A0A6L9W5K1</accession>
<dbReference type="SUPFAM" id="SSF116734">
    <property type="entry name" value="DNA methylase specificity domain"/>
    <property type="match status" value="1"/>
</dbReference>
<dbReference type="GO" id="GO:0009307">
    <property type="term" value="P:DNA restriction-modification system"/>
    <property type="evidence" value="ECO:0007669"/>
    <property type="project" value="UniProtKB-KW"/>
</dbReference>
<gene>
    <name evidence="3" type="ORF">GCU60_15000</name>
</gene>
<name>A0A6L9W5K1_9ACTN</name>
<evidence type="ECO:0000313" key="3">
    <source>
        <dbReference type="EMBL" id="NEK87049.1"/>
    </source>
</evidence>
<sequence length="183" mass="20383">MLRLERTKITPDPAAAYRQIGVYSWGKGIIENEAIPGAELSKVTYYRFPPNALILSNIQAWEAAIAVSTERQAEEFIASQRFLPYVPIREGEVEARYLLHFFLSDPGMVLIRKASPGTVTRNRTLGMKAFEDLVVPLPDVTAQSVMVGRLDQLADIATLIERQRAVAVALPQAARNEIFSKLV</sequence>
<reference evidence="3 4" key="1">
    <citation type="submission" date="2019-12" db="EMBL/GenBank/DDBJ databases">
        <title>the WGS of Blastococcus saxobsidens 67B17.</title>
        <authorList>
            <person name="Jiang Z."/>
        </authorList>
    </citation>
    <scope>NUCLEOTIDE SEQUENCE [LARGE SCALE GENOMIC DNA]</scope>
    <source>
        <strain evidence="3 4">67B17</strain>
    </source>
</reference>
<dbReference type="GO" id="GO:0003677">
    <property type="term" value="F:DNA binding"/>
    <property type="evidence" value="ECO:0007669"/>
    <property type="project" value="UniProtKB-KW"/>
</dbReference>
<keyword evidence="3" id="KW-0255">Endonuclease</keyword>
<dbReference type="Proteomes" id="UP000479241">
    <property type="component" value="Unassembled WGS sequence"/>
</dbReference>
<dbReference type="GO" id="GO:0004519">
    <property type="term" value="F:endonuclease activity"/>
    <property type="evidence" value="ECO:0007669"/>
    <property type="project" value="UniProtKB-KW"/>
</dbReference>
<protein>
    <submittedName>
        <fullName evidence="3">Restriction endonuclease subunit S</fullName>
    </submittedName>
</protein>
<evidence type="ECO:0000256" key="1">
    <source>
        <dbReference type="ARBA" id="ARBA00022747"/>
    </source>
</evidence>
<evidence type="ECO:0000256" key="2">
    <source>
        <dbReference type="ARBA" id="ARBA00023125"/>
    </source>
</evidence>
<proteinExistence type="predicted"/>
<evidence type="ECO:0000313" key="4">
    <source>
        <dbReference type="Proteomes" id="UP000479241"/>
    </source>
</evidence>